<protein>
    <submittedName>
        <fullName evidence="1">Uncharacterized protein</fullName>
    </submittedName>
</protein>
<keyword evidence="2" id="KW-1185">Reference proteome</keyword>
<accession>L8WIY2</accession>
<reference evidence="1 2" key="1">
    <citation type="journal article" date="2013" name="Nat. Commun.">
        <title>The evolution and pathogenic mechanisms of the rice sheath blight pathogen.</title>
        <authorList>
            <person name="Zheng A."/>
            <person name="Lin R."/>
            <person name="Xu L."/>
            <person name="Qin P."/>
            <person name="Tang C."/>
            <person name="Ai P."/>
            <person name="Zhang D."/>
            <person name="Liu Y."/>
            <person name="Sun Z."/>
            <person name="Feng H."/>
            <person name="Wang Y."/>
            <person name="Chen Y."/>
            <person name="Liang X."/>
            <person name="Fu R."/>
            <person name="Li Q."/>
            <person name="Zhang J."/>
            <person name="Yu X."/>
            <person name="Xie Z."/>
            <person name="Ding L."/>
            <person name="Guan P."/>
            <person name="Tang J."/>
            <person name="Liang Y."/>
            <person name="Wang S."/>
            <person name="Deng Q."/>
            <person name="Li S."/>
            <person name="Zhu J."/>
            <person name="Wang L."/>
            <person name="Liu H."/>
            <person name="Li P."/>
        </authorList>
    </citation>
    <scope>NUCLEOTIDE SEQUENCE [LARGE SCALE GENOMIC DNA]</scope>
    <source>
        <strain evidence="2">AG-1 IA</strain>
    </source>
</reference>
<evidence type="ECO:0000313" key="2">
    <source>
        <dbReference type="Proteomes" id="UP000011668"/>
    </source>
</evidence>
<organism evidence="1 2">
    <name type="scientific">Thanatephorus cucumeris (strain AG1-IA)</name>
    <name type="common">Rice sheath blight fungus</name>
    <name type="synonym">Rhizoctonia solani</name>
    <dbReference type="NCBI Taxonomy" id="983506"/>
    <lineage>
        <taxon>Eukaryota</taxon>
        <taxon>Fungi</taxon>
        <taxon>Dikarya</taxon>
        <taxon>Basidiomycota</taxon>
        <taxon>Agaricomycotina</taxon>
        <taxon>Agaricomycetes</taxon>
        <taxon>Cantharellales</taxon>
        <taxon>Ceratobasidiaceae</taxon>
        <taxon>Rhizoctonia</taxon>
        <taxon>Rhizoctonia solani AG-1</taxon>
    </lineage>
</organism>
<proteinExistence type="predicted"/>
<dbReference type="AlphaFoldDB" id="L8WIY2"/>
<comment type="caution">
    <text evidence="1">The sequence shown here is derived from an EMBL/GenBank/DDBJ whole genome shotgun (WGS) entry which is preliminary data.</text>
</comment>
<evidence type="ECO:0000313" key="1">
    <source>
        <dbReference type="EMBL" id="ELU37870.1"/>
    </source>
</evidence>
<dbReference type="EMBL" id="AFRT01002410">
    <property type="protein sequence ID" value="ELU37870.1"/>
    <property type="molecule type" value="Genomic_DNA"/>
</dbReference>
<gene>
    <name evidence="1" type="ORF">AG1IA_08100</name>
</gene>
<dbReference type="HOGENOM" id="CLU_3385059_0_0_1"/>
<sequence>MNGRSDQEKACLLEAVASTMLELQLFRPNVLHL</sequence>
<name>L8WIY2_THACA</name>
<dbReference type="Proteomes" id="UP000011668">
    <property type="component" value="Unassembled WGS sequence"/>
</dbReference>